<sequence length="390" mass="42267">MALVGRFILPAIALRAVDEHIIDVSATITVDEDGRVVQEQTTDIVVTTTLVDSPAVASQTPVYSVDTTQTPQIPQTPQTPQTPSAATENLYHSAVSSSSQTPRSDSYGQASKGSAYNAKPVTTTKGNATESASNKLFGIAYAPYRADHECKSADETKQDFQIMGQFYSLVRIYGTACADESNFFEAAKAHNMKVFLGIWDTKSIEKEVEAIRKIVNGDWGYIHTISVGNEMVNSGQAEASEMVKAVNDARRRVREIGYTGPVVTVDTFGAYKNNPDLEKASDYCAFNGHGFYDSTNPANSTGPWLKKVVKDSCQNLENAVVAESGWPKRGISNGKAVPGVEEQAAALRSITEVFPTDAENGVKVILFSAFDDKWKDPGLFNVEQSWGIHG</sequence>
<dbReference type="InterPro" id="IPR000490">
    <property type="entry name" value="Glyco_hydro_17"/>
</dbReference>
<dbReference type="PANTHER" id="PTHR16631:SF14">
    <property type="entry name" value="FAMILY 17 GLUCOSIDASE SCW10-RELATED"/>
    <property type="match status" value="1"/>
</dbReference>
<dbReference type="GO" id="GO:0005975">
    <property type="term" value="P:carbohydrate metabolic process"/>
    <property type="evidence" value="ECO:0007669"/>
    <property type="project" value="InterPro"/>
</dbReference>
<feature type="compositionally biased region" description="Polar residues" evidence="8">
    <location>
        <begin position="94"/>
        <end position="127"/>
    </location>
</feature>
<dbReference type="GO" id="GO:0071555">
    <property type="term" value="P:cell wall organization"/>
    <property type="evidence" value="ECO:0007669"/>
    <property type="project" value="TreeGrafter"/>
</dbReference>
<evidence type="ECO:0000313" key="10">
    <source>
        <dbReference type="Proteomes" id="UP000253664"/>
    </source>
</evidence>
<dbReference type="GO" id="GO:0009986">
    <property type="term" value="C:cell surface"/>
    <property type="evidence" value="ECO:0007669"/>
    <property type="project" value="TreeGrafter"/>
</dbReference>
<keyword evidence="3" id="KW-0134">Cell wall</keyword>
<dbReference type="Pfam" id="PF00332">
    <property type="entry name" value="Glyco_hydro_17"/>
    <property type="match status" value="1"/>
</dbReference>
<dbReference type="EMBL" id="LKCN02000026">
    <property type="protein sequence ID" value="RCI07593.1"/>
    <property type="molecule type" value="Genomic_DNA"/>
</dbReference>
<evidence type="ECO:0000256" key="3">
    <source>
        <dbReference type="ARBA" id="ARBA00022512"/>
    </source>
</evidence>
<organism evidence="9 10">
    <name type="scientific">Ophiocordyceps polyrhachis-furcata BCC 54312</name>
    <dbReference type="NCBI Taxonomy" id="1330021"/>
    <lineage>
        <taxon>Eukaryota</taxon>
        <taxon>Fungi</taxon>
        <taxon>Dikarya</taxon>
        <taxon>Ascomycota</taxon>
        <taxon>Pezizomycotina</taxon>
        <taxon>Sordariomycetes</taxon>
        <taxon>Hypocreomycetidae</taxon>
        <taxon>Hypocreales</taxon>
        <taxon>Ophiocordycipitaceae</taxon>
        <taxon>Ophiocordyceps</taxon>
    </lineage>
</organism>
<dbReference type="InterPro" id="IPR017853">
    <property type="entry name" value="GH"/>
</dbReference>
<dbReference type="SUPFAM" id="SSF51445">
    <property type="entry name" value="(Trans)glycosidases"/>
    <property type="match status" value="1"/>
</dbReference>
<evidence type="ECO:0000256" key="4">
    <source>
        <dbReference type="ARBA" id="ARBA00022525"/>
    </source>
</evidence>
<dbReference type="GO" id="GO:0005576">
    <property type="term" value="C:extracellular region"/>
    <property type="evidence" value="ECO:0007669"/>
    <property type="project" value="TreeGrafter"/>
</dbReference>
<gene>
    <name evidence="9" type="ORF">L249_1643</name>
</gene>
<dbReference type="Proteomes" id="UP000253664">
    <property type="component" value="Unassembled WGS sequence"/>
</dbReference>
<evidence type="ECO:0000256" key="5">
    <source>
        <dbReference type="ARBA" id="ARBA00022729"/>
    </source>
</evidence>
<evidence type="ECO:0000256" key="2">
    <source>
        <dbReference type="ARBA" id="ARBA00008773"/>
    </source>
</evidence>
<dbReference type="GO" id="GO:0009277">
    <property type="term" value="C:fungal-type cell wall"/>
    <property type="evidence" value="ECO:0007669"/>
    <property type="project" value="TreeGrafter"/>
</dbReference>
<comment type="subcellular location">
    <subcellularLocation>
        <location evidence="1">Secreted</location>
        <location evidence="1">Cell wall</location>
    </subcellularLocation>
</comment>
<dbReference type="AlphaFoldDB" id="A0A367KZH7"/>
<evidence type="ECO:0000256" key="1">
    <source>
        <dbReference type="ARBA" id="ARBA00004191"/>
    </source>
</evidence>
<evidence type="ECO:0000256" key="7">
    <source>
        <dbReference type="RuleBase" id="RU004335"/>
    </source>
</evidence>
<keyword evidence="6" id="KW-0378">Hydrolase</keyword>
<evidence type="ECO:0000256" key="8">
    <source>
        <dbReference type="SAM" id="MobiDB-lite"/>
    </source>
</evidence>
<proteinExistence type="inferred from homology"/>
<keyword evidence="10" id="KW-1185">Reference proteome</keyword>
<name>A0A367KZH7_9HYPO</name>
<dbReference type="OrthoDB" id="941679at2759"/>
<feature type="compositionally biased region" description="Low complexity" evidence="8">
    <location>
        <begin position="67"/>
        <end position="83"/>
    </location>
</feature>
<dbReference type="STRING" id="1330021.A0A367KZH7"/>
<dbReference type="PANTHER" id="PTHR16631">
    <property type="entry name" value="GLUCAN 1,3-BETA-GLUCOSIDASE"/>
    <property type="match status" value="1"/>
</dbReference>
<comment type="similarity">
    <text evidence="2 7">Belongs to the glycosyl hydrolase 17 family.</text>
</comment>
<evidence type="ECO:0000256" key="6">
    <source>
        <dbReference type="ARBA" id="ARBA00022801"/>
    </source>
</evidence>
<feature type="compositionally biased region" description="Polar residues" evidence="8">
    <location>
        <begin position="57"/>
        <end position="66"/>
    </location>
</feature>
<dbReference type="Gene3D" id="3.20.20.80">
    <property type="entry name" value="Glycosidases"/>
    <property type="match status" value="1"/>
</dbReference>
<keyword evidence="5" id="KW-0732">Signal</keyword>
<dbReference type="GO" id="GO:0042973">
    <property type="term" value="F:glucan endo-1,3-beta-D-glucosidase activity"/>
    <property type="evidence" value="ECO:0007669"/>
    <property type="project" value="TreeGrafter"/>
</dbReference>
<dbReference type="InterPro" id="IPR050732">
    <property type="entry name" value="Beta-glucan_modifiers"/>
</dbReference>
<keyword evidence="4" id="KW-0964">Secreted</keyword>
<protein>
    <submittedName>
        <fullName evidence="9">Uncharacterized protein</fullName>
    </submittedName>
</protein>
<comment type="caution">
    <text evidence="9">The sequence shown here is derived from an EMBL/GenBank/DDBJ whole genome shotgun (WGS) entry which is preliminary data.</text>
</comment>
<reference evidence="9 10" key="1">
    <citation type="journal article" date="2015" name="BMC Genomics">
        <title>Insights from the genome of Ophiocordyceps polyrhachis-furcata to pathogenicity and host specificity in insect fungi.</title>
        <authorList>
            <person name="Wichadakul D."/>
            <person name="Kobmoo N."/>
            <person name="Ingsriswang S."/>
            <person name="Tangphatsornruang S."/>
            <person name="Chantasingh D."/>
            <person name="Luangsa-ard J.J."/>
            <person name="Eurwilaichitr L."/>
        </authorList>
    </citation>
    <scope>NUCLEOTIDE SEQUENCE [LARGE SCALE GENOMIC DNA]</scope>
    <source>
        <strain evidence="9 10">BCC 54312</strain>
    </source>
</reference>
<feature type="region of interest" description="Disordered" evidence="8">
    <location>
        <begin position="57"/>
        <end position="127"/>
    </location>
</feature>
<evidence type="ECO:0000313" key="9">
    <source>
        <dbReference type="EMBL" id="RCI07593.1"/>
    </source>
</evidence>
<accession>A0A367KZH7</accession>